<protein>
    <submittedName>
        <fullName evidence="2">Uncharacterized protein</fullName>
    </submittedName>
</protein>
<comment type="caution">
    <text evidence="2">The sequence shown here is derived from an EMBL/GenBank/DDBJ whole genome shotgun (WGS) entry which is preliminary data.</text>
</comment>
<sequence>MGNGRKRRGSGFALSSNMRGPPAEKRTLAGDVINHSTAALMEFKAMGHANQQKKDGEVGVIRNEPRLSSNSLPYLKDIVRGKHPSSIKQSGSIIFQAIKKSDERRAKMKRGRRLHGVVEADVPASFQKSGSVSDVGGPANAERRKETLRLQRLTMKMKTKVRRLRKTRQMSKRRGNIVGNDMASAVASVRKQLIEVGDGRKSNQQVRVRQSILTTNKKMKDRERRKFEAIFEEAENQRAKPKYNPTAVKKPLSKEKKKIAMTKAKKEREKDPVVNLVDALSTQPQAPLHFGMELSLCSNFADPQLRPLNSSSDPNESRFLTVSHPDGHTQVLRHSLIRAGAGEYRGGIDATQEKGPTDVAVFKICNLNDMKMNRAVKYGEPVWFVVVPGKNKSGGHWSEGSVLGAKADKGIFVPVVKLDPNQGISFNEEVEGGTSSSASPKHSTAANELGIPGPVICDVDFDLSGAVMKFGAGADTGDTSGIENINKVPLEVGKFTFSPASEEMRTKVREAEAKGEWIEVMNLDDVYIGQDFFVISAAQGTENAVLSQADWNHADGEEGRASFKVRLLDSVHSMKHITTSEQTMQKAKKGVVQSKRRREGEKVMYDVQDTFSQSKDVKFKTNDGKSFQAGGGIVSPIRGGHKFTQDLRIRSFASVETEEDKLIKKLEHGSGVKRRIGKLMKKVDKEGQILETKQEFFREMKVALPKLHPSPYKLKAKRLQDAEMEQMIAQKKLLEELNRDLTREEFYDVLMKDESVPLVSVKELLAASTTMPAYGKLVEQDRELKKMLNKPSTSSIVGTIQSSTIIEDIVPMSRQASRSRQGLRVPEVDIMKDDMSSSGSSVSKSPGTSPSTSPLMWGGEGGFNMNGFVGSDGGGSPKSGRRERLSKSKRKNSEREKKEAERAKKASNLFGVEWEGEGMEKLVEQWKGLYMRDTVKKSLLNVDEQIMKDIIHEEQLEEKKALSGIVGAINEEIRVHNEQARLGLIQKNDAASKRKREEARMLKANVDDQRRRSETSHANPTSDPEEVSVNDAKNAGQSRTTLRLFGQVHKKMIQEQSIAVLVKYVKIWLKKTEIQRHERRMKEAAQREVWDRQGLLGYKSKGRGWDDDVEEKEVVVASTMVVVREEENEENEEKEENKENEENKEEGEGGGEELGVPEDNDSTVAADAAIASANPPGPAVTHVEGIVVSESGAQLRIGPQMNSKPAVQLPRGTLVKILKTGRDEVYSGKRRVFVEAVVMAQQALEEIQMEPTEKDLKWGTEGSEEDSEEEEEEEEEGEEKEEPGPPPLPEDYDESSLIPCVVRGWASLREGGDIYDRSIITLKPSEASKTPMTDLMKLPKVGVKECPLEMMCKVVGKGGCIIRDGPLLDSRFVKNVSEGTVLIVKNARCTGEGLNLANRRVYVETMPVRVEKGYAYLKPYNLEVMQPKTVGEIRGERAFTPATRNRVKDEDLLIYKGWCSLTSKFGYPILEPCEESLGTYGVGVRGRKKDERLKAKMERMEVVERRKMEIEAKWQEKTEKQKEEIKKMVGGREEEEEEEEEEEGVVSDE</sequence>
<feature type="region of interest" description="Disordered" evidence="1">
    <location>
        <begin position="1121"/>
        <end position="1159"/>
    </location>
</feature>
<feature type="compositionally biased region" description="Acidic residues" evidence="1">
    <location>
        <begin position="1533"/>
        <end position="1549"/>
    </location>
</feature>
<evidence type="ECO:0000313" key="3">
    <source>
        <dbReference type="Proteomes" id="UP001165065"/>
    </source>
</evidence>
<feature type="region of interest" description="Disordered" evidence="1">
    <location>
        <begin position="812"/>
        <end position="904"/>
    </location>
</feature>
<feature type="compositionally biased region" description="Gly residues" evidence="1">
    <location>
        <begin position="858"/>
        <end position="877"/>
    </location>
</feature>
<feature type="region of interest" description="Disordered" evidence="1">
    <location>
        <begin position="1249"/>
        <end position="1294"/>
    </location>
</feature>
<accession>A0A9W7L806</accession>
<dbReference type="Proteomes" id="UP001165065">
    <property type="component" value="Unassembled WGS sequence"/>
</dbReference>
<reference evidence="3" key="1">
    <citation type="journal article" date="2023" name="Commun. Biol.">
        <title>Genome analysis of Parmales, the sister group of diatoms, reveals the evolutionary specialization of diatoms from phago-mixotrophs to photoautotrophs.</title>
        <authorList>
            <person name="Ban H."/>
            <person name="Sato S."/>
            <person name="Yoshikawa S."/>
            <person name="Yamada K."/>
            <person name="Nakamura Y."/>
            <person name="Ichinomiya M."/>
            <person name="Sato N."/>
            <person name="Blanc-Mathieu R."/>
            <person name="Endo H."/>
            <person name="Kuwata A."/>
            <person name="Ogata H."/>
        </authorList>
    </citation>
    <scope>NUCLEOTIDE SEQUENCE [LARGE SCALE GENOMIC DNA]</scope>
</reference>
<feature type="region of interest" description="Disordered" evidence="1">
    <location>
        <begin position="238"/>
        <end position="267"/>
    </location>
</feature>
<name>A0A9W7L806_9STRA</name>
<proteinExistence type="predicted"/>
<feature type="compositionally biased region" description="Acidic residues" evidence="1">
    <location>
        <begin position="1142"/>
        <end position="1159"/>
    </location>
</feature>
<dbReference type="EMBL" id="BRYA01000104">
    <property type="protein sequence ID" value="GMI39486.1"/>
    <property type="molecule type" value="Genomic_DNA"/>
</dbReference>
<organism evidence="2 3">
    <name type="scientific">Triparma columacea</name>
    <dbReference type="NCBI Taxonomy" id="722753"/>
    <lineage>
        <taxon>Eukaryota</taxon>
        <taxon>Sar</taxon>
        <taxon>Stramenopiles</taxon>
        <taxon>Ochrophyta</taxon>
        <taxon>Bolidophyceae</taxon>
        <taxon>Parmales</taxon>
        <taxon>Triparmaceae</taxon>
        <taxon>Triparma</taxon>
    </lineage>
</organism>
<feature type="region of interest" description="Disordered" evidence="1">
    <location>
        <begin position="1514"/>
        <end position="1549"/>
    </location>
</feature>
<evidence type="ECO:0000313" key="2">
    <source>
        <dbReference type="EMBL" id="GMI39486.1"/>
    </source>
</evidence>
<feature type="compositionally biased region" description="Acidic residues" evidence="1">
    <location>
        <begin position="1262"/>
        <end position="1281"/>
    </location>
</feature>
<evidence type="ECO:0000256" key="1">
    <source>
        <dbReference type="SAM" id="MobiDB-lite"/>
    </source>
</evidence>
<feature type="compositionally biased region" description="Basic and acidic residues" evidence="1">
    <location>
        <begin position="880"/>
        <end position="904"/>
    </location>
</feature>
<feature type="region of interest" description="Disordered" evidence="1">
    <location>
        <begin position="426"/>
        <end position="446"/>
    </location>
</feature>
<gene>
    <name evidence="2" type="ORF">TrCOL_g12111</name>
</gene>
<feature type="region of interest" description="Disordered" evidence="1">
    <location>
        <begin position="989"/>
        <end position="1035"/>
    </location>
</feature>
<feature type="compositionally biased region" description="Basic and acidic residues" evidence="1">
    <location>
        <begin position="990"/>
        <end position="1015"/>
    </location>
</feature>
<feature type="compositionally biased region" description="Low complexity" evidence="1">
    <location>
        <begin position="836"/>
        <end position="853"/>
    </location>
</feature>
<feature type="compositionally biased region" description="Basic and acidic residues" evidence="1">
    <location>
        <begin position="1514"/>
        <end position="1532"/>
    </location>
</feature>
<dbReference type="OrthoDB" id="197428at2759"/>
<feature type="region of interest" description="Disordered" evidence="1">
    <location>
        <begin position="1"/>
        <end position="24"/>
    </location>
</feature>
<keyword evidence="3" id="KW-1185">Reference proteome</keyword>
<feature type="compositionally biased region" description="Basic and acidic residues" evidence="1">
    <location>
        <begin position="826"/>
        <end position="835"/>
    </location>
</feature>
<feature type="compositionally biased region" description="Polar residues" evidence="1">
    <location>
        <begin position="433"/>
        <end position="446"/>
    </location>
</feature>